<dbReference type="Proteomes" id="UP001432011">
    <property type="component" value="Chromosome"/>
</dbReference>
<dbReference type="PANTHER" id="PTHR33154">
    <property type="entry name" value="TRANSCRIPTIONAL REGULATOR, ARSR FAMILY"/>
    <property type="match status" value="1"/>
</dbReference>
<dbReference type="InterPro" id="IPR036390">
    <property type="entry name" value="WH_DNA-bd_sf"/>
</dbReference>
<evidence type="ECO:0000259" key="4">
    <source>
        <dbReference type="PROSITE" id="PS50987"/>
    </source>
</evidence>
<dbReference type="Pfam" id="PF12840">
    <property type="entry name" value="HTH_20"/>
    <property type="match status" value="1"/>
</dbReference>
<dbReference type="NCBIfam" id="NF033788">
    <property type="entry name" value="HTH_metalloreg"/>
    <property type="match status" value="1"/>
</dbReference>
<dbReference type="SMART" id="SM00418">
    <property type="entry name" value="HTH_ARSR"/>
    <property type="match status" value="1"/>
</dbReference>
<dbReference type="PRINTS" id="PR00778">
    <property type="entry name" value="HTHARSR"/>
</dbReference>
<name>A0ABZ1SS52_9ACTN</name>
<dbReference type="InterPro" id="IPR051081">
    <property type="entry name" value="HTH_MetalResp_TranReg"/>
</dbReference>
<dbReference type="InterPro" id="IPR036388">
    <property type="entry name" value="WH-like_DNA-bd_sf"/>
</dbReference>
<accession>A0ABZ1SS52</accession>
<evidence type="ECO:0000256" key="1">
    <source>
        <dbReference type="ARBA" id="ARBA00023015"/>
    </source>
</evidence>
<evidence type="ECO:0000313" key="6">
    <source>
        <dbReference type="Proteomes" id="UP001432011"/>
    </source>
</evidence>
<dbReference type="CDD" id="cd00090">
    <property type="entry name" value="HTH_ARSR"/>
    <property type="match status" value="1"/>
</dbReference>
<dbReference type="PROSITE" id="PS50987">
    <property type="entry name" value="HTH_ARSR_2"/>
    <property type="match status" value="1"/>
</dbReference>
<dbReference type="RefSeq" id="WP_142644998.1">
    <property type="nucleotide sequence ID" value="NZ_CP108085.1"/>
</dbReference>
<dbReference type="InterPro" id="IPR011991">
    <property type="entry name" value="ArsR-like_HTH"/>
</dbReference>
<keyword evidence="1" id="KW-0805">Transcription regulation</keyword>
<proteinExistence type="predicted"/>
<keyword evidence="6" id="KW-1185">Reference proteome</keyword>
<evidence type="ECO:0000313" key="5">
    <source>
        <dbReference type="EMBL" id="WUP75840.1"/>
    </source>
</evidence>
<evidence type="ECO:0000256" key="3">
    <source>
        <dbReference type="ARBA" id="ARBA00023163"/>
    </source>
</evidence>
<evidence type="ECO:0000256" key="2">
    <source>
        <dbReference type="ARBA" id="ARBA00023125"/>
    </source>
</evidence>
<dbReference type="SUPFAM" id="SSF46785">
    <property type="entry name" value="Winged helix' DNA-binding domain"/>
    <property type="match status" value="1"/>
</dbReference>
<sequence length="106" mass="11516">MPGTRDLPHPDAASLVLTDVLFALSDPSRLALVRRLAQGPLEVAACQPTGGEVPKSTLSHHLKTLREAGVVRNVPEGRQRYVSLRREDLDDRFPGLLDAVLGTDPE</sequence>
<dbReference type="EMBL" id="CP108085">
    <property type="protein sequence ID" value="WUP75840.1"/>
    <property type="molecule type" value="Genomic_DNA"/>
</dbReference>
<reference evidence="5" key="1">
    <citation type="submission" date="2022-10" db="EMBL/GenBank/DDBJ databases">
        <title>The complete genomes of actinobacterial strains from the NBC collection.</title>
        <authorList>
            <person name="Joergensen T.S."/>
            <person name="Alvarez Arevalo M."/>
            <person name="Sterndorff E.B."/>
            <person name="Faurdal D."/>
            <person name="Vuksanovic O."/>
            <person name="Mourched A.-S."/>
            <person name="Charusanti P."/>
            <person name="Shaw S."/>
            <person name="Blin K."/>
            <person name="Weber T."/>
        </authorList>
    </citation>
    <scope>NUCLEOTIDE SEQUENCE</scope>
    <source>
        <strain evidence="5">NBC_00254</strain>
    </source>
</reference>
<protein>
    <submittedName>
        <fullName evidence="5">Metalloregulator ArsR/SmtB family transcription factor</fullName>
    </submittedName>
</protein>
<dbReference type="PANTHER" id="PTHR33154:SF12">
    <property type="entry name" value="TRANSCRIPTIONAL REGULATORY PROTEIN"/>
    <property type="match status" value="1"/>
</dbReference>
<keyword evidence="2" id="KW-0238">DNA-binding</keyword>
<organism evidence="5 6">
    <name type="scientific">Microbispora hainanensis</name>
    <dbReference type="NCBI Taxonomy" id="568844"/>
    <lineage>
        <taxon>Bacteria</taxon>
        <taxon>Bacillati</taxon>
        <taxon>Actinomycetota</taxon>
        <taxon>Actinomycetes</taxon>
        <taxon>Streptosporangiales</taxon>
        <taxon>Streptosporangiaceae</taxon>
        <taxon>Microbispora</taxon>
    </lineage>
</organism>
<keyword evidence="3" id="KW-0804">Transcription</keyword>
<feature type="domain" description="HTH arsR-type" evidence="4">
    <location>
        <begin position="9"/>
        <end position="104"/>
    </location>
</feature>
<gene>
    <name evidence="5" type="ORF">OG913_02060</name>
</gene>
<dbReference type="InterPro" id="IPR001845">
    <property type="entry name" value="HTH_ArsR_DNA-bd_dom"/>
</dbReference>
<dbReference type="Gene3D" id="1.10.10.10">
    <property type="entry name" value="Winged helix-like DNA-binding domain superfamily/Winged helix DNA-binding domain"/>
    <property type="match status" value="1"/>
</dbReference>